<reference evidence="9 10" key="1">
    <citation type="submission" date="2018-08" db="EMBL/GenBank/DDBJ databases">
        <title>A genome reference for cultivated species of the human gut microbiota.</title>
        <authorList>
            <person name="Zou Y."/>
            <person name="Xue W."/>
            <person name="Luo G."/>
        </authorList>
    </citation>
    <scope>NUCLEOTIDE SEQUENCE [LARGE SCALE GENOMIC DNA]</scope>
    <source>
        <strain evidence="9 10">AF24-29</strain>
    </source>
</reference>
<evidence type="ECO:0000313" key="9">
    <source>
        <dbReference type="EMBL" id="RGR70659.1"/>
    </source>
</evidence>
<feature type="transmembrane region" description="Helical" evidence="7">
    <location>
        <begin position="12"/>
        <end position="32"/>
    </location>
</feature>
<feature type="transmembrane region" description="Helical" evidence="7">
    <location>
        <begin position="310"/>
        <end position="331"/>
    </location>
</feature>
<keyword evidence="9" id="KW-0012">Acyltransferase</keyword>
<feature type="transmembrane region" description="Helical" evidence="7">
    <location>
        <begin position="38"/>
        <end position="61"/>
    </location>
</feature>
<dbReference type="PANTHER" id="PTHR40074">
    <property type="entry name" value="O-ACETYLTRANSFERASE WECH"/>
    <property type="match status" value="1"/>
</dbReference>
<evidence type="ECO:0000259" key="8">
    <source>
        <dbReference type="Pfam" id="PF01757"/>
    </source>
</evidence>
<evidence type="ECO:0000256" key="1">
    <source>
        <dbReference type="ARBA" id="ARBA00004651"/>
    </source>
</evidence>
<feature type="transmembrane region" description="Helical" evidence="7">
    <location>
        <begin position="185"/>
        <end position="210"/>
    </location>
</feature>
<comment type="caution">
    <text evidence="9">The sequence shown here is derived from an EMBL/GenBank/DDBJ whole genome shotgun (WGS) entry which is preliminary data.</text>
</comment>
<dbReference type="Proteomes" id="UP000284178">
    <property type="component" value="Unassembled WGS sequence"/>
</dbReference>
<feature type="domain" description="Acyltransferase 3" evidence="8">
    <location>
        <begin position="10"/>
        <end position="327"/>
    </location>
</feature>
<name>A0A412FRC2_9FIRM</name>
<keyword evidence="9" id="KW-0808">Transferase</keyword>
<dbReference type="GO" id="GO:0016413">
    <property type="term" value="F:O-acetyltransferase activity"/>
    <property type="evidence" value="ECO:0007669"/>
    <property type="project" value="TreeGrafter"/>
</dbReference>
<evidence type="ECO:0000313" key="10">
    <source>
        <dbReference type="Proteomes" id="UP000284178"/>
    </source>
</evidence>
<feature type="transmembrane region" description="Helical" evidence="7">
    <location>
        <begin position="285"/>
        <end position="304"/>
    </location>
</feature>
<dbReference type="GeneID" id="83016468"/>
<organism evidence="9 10">
    <name type="scientific">Holdemania filiformis</name>
    <dbReference type="NCBI Taxonomy" id="61171"/>
    <lineage>
        <taxon>Bacteria</taxon>
        <taxon>Bacillati</taxon>
        <taxon>Bacillota</taxon>
        <taxon>Erysipelotrichia</taxon>
        <taxon>Erysipelotrichales</taxon>
        <taxon>Erysipelotrichaceae</taxon>
        <taxon>Holdemania</taxon>
    </lineage>
</organism>
<keyword evidence="10" id="KW-1185">Reference proteome</keyword>
<accession>A0A412FRC2</accession>
<evidence type="ECO:0000256" key="7">
    <source>
        <dbReference type="SAM" id="Phobius"/>
    </source>
</evidence>
<keyword evidence="5 7" id="KW-1133">Transmembrane helix</keyword>
<evidence type="ECO:0000256" key="2">
    <source>
        <dbReference type="ARBA" id="ARBA00007400"/>
    </source>
</evidence>
<keyword evidence="4 7" id="KW-0812">Transmembrane</keyword>
<keyword evidence="3" id="KW-1003">Cell membrane</keyword>
<feature type="transmembrane region" description="Helical" evidence="7">
    <location>
        <begin position="81"/>
        <end position="97"/>
    </location>
</feature>
<dbReference type="GO" id="GO:0009246">
    <property type="term" value="P:enterobacterial common antigen biosynthetic process"/>
    <property type="evidence" value="ECO:0007669"/>
    <property type="project" value="TreeGrafter"/>
</dbReference>
<feature type="transmembrane region" description="Helical" evidence="7">
    <location>
        <begin position="248"/>
        <end position="265"/>
    </location>
</feature>
<feature type="transmembrane region" description="Helical" evidence="7">
    <location>
        <begin position="222"/>
        <end position="242"/>
    </location>
</feature>
<proteinExistence type="inferred from homology"/>
<gene>
    <name evidence="9" type="ORF">DWY25_13785</name>
</gene>
<dbReference type="Pfam" id="PF01757">
    <property type="entry name" value="Acyl_transf_3"/>
    <property type="match status" value="1"/>
</dbReference>
<evidence type="ECO:0000256" key="4">
    <source>
        <dbReference type="ARBA" id="ARBA00022692"/>
    </source>
</evidence>
<protein>
    <submittedName>
        <fullName evidence="9">Acyltransferase</fullName>
    </submittedName>
</protein>
<comment type="subcellular location">
    <subcellularLocation>
        <location evidence="1">Cell membrane</location>
        <topology evidence="1">Multi-pass membrane protein</topology>
    </subcellularLocation>
</comment>
<feature type="transmembrane region" description="Helical" evidence="7">
    <location>
        <begin position="152"/>
        <end position="173"/>
    </location>
</feature>
<dbReference type="GO" id="GO:0005886">
    <property type="term" value="C:plasma membrane"/>
    <property type="evidence" value="ECO:0007669"/>
    <property type="project" value="UniProtKB-SubCell"/>
</dbReference>
<dbReference type="AlphaFoldDB" id="A0A412FRC2"/>
<evidence type="ECO:0000256" key="3">
    <source>
        <dbReference type="ARBA" id="ARBA00022475"/>
    </source>
</evidence>
<dbReference type="EMBL" id="QRUP01000020">
    <property type="protein sequence ID" value="RGR70659.1"/>
    <property type="molecule type" value="Genomic_DNA"/>
</dbReference>
<evidence type="ECO:0000256" key="6">
    <source>
        <dbReference type="ARBA" id="ARBA00023136"/>
    </source>
</evidence>
<evidence type="ECO:0000256" key="5">
    <source>
        <dbReference type="ARBA" id="ARBA00022989"/>
    </source>
</evidence>
<dbReference type="InterPro" id="IPR002656">
    <property type="entry name" value="Acyl_transf_3_dom"/>
</dbReference>
<keyword evidence="6 7" id="KW-0472">Membrane</keyword>
<dbReference type="PANTHER" id="PTHR40074:SF2">
    <property type="entry name" value="O-ACETYLTRANSFERASE WECH"/>
    <property type="match status" value="1"/>
</dbReference>
<feature type="transmembrane region" description="Helical" evidence="7">
    <location>
        <begin position="117"/>
        <end position="145"/>
    </location>
</feature>
<comment type="similarity">
    <text evidence="2">Belongs to the acyltransferase 3 family.</text>
</comment>
<dbReference type="RefSeq" id="WP_117895722.1">
    <property type="nucleotide sequence ID" value="NZ_CABJCV010000020.1"/>
</dbReference>
<sequence>MTSAKTHQYPAVDVMKFVCAFLVIVVHTYPFYEVWPDLGFVTSNILGRIVIPFFFISAGYFMQIGRCHKDENYFRSYIKRLIKLYLIWSVIYIPFGMHKLGSMMEISGALWLAALPIALFNIGTYFHLWYMSALIFAMVFCHLFLKKFSMKALLILGGVLFLFGLIETYHGLITNEILLQSVNTYFLLMFTTRNGLFFGVLFVALGMALADQNRVEAIRHPFAKAAAAFGLLVVEAFTVRHFHWALDYNMYLMTVPFTLYWFAGLLRTRLDWKLNFKALRESSTVIYFCHAMFLELGEILLGSLYLTNGAVRFCFVFPLTMIMTAIIRKWLPFLK</sequence>